<dbReference type="SUPFAM" id="SSF102588">
    <property type="entry name" value="LmbE-like"/>
    <property type="match status" value="1"/>
</dbReference>
<reference evidence="6 7" key="1">
    <citation type="submission" date="2016-07" db="EMBL/GenBank/DDBJ databases">
        <title>Pervasive Adenine N6-methylation of Active Genes in Fungi.</title>
        <authorList>
            <consortium name="DOE Joint Genome Institute"/>
            <person name="Mondo S.J."/>
            <person name="Dannebaum R.O."/>
            <person name="Kuo R.C."/>
            <person name="Labutti K."/>
            <person name="Haridas S."/>
            <person name="Kuo A."/>
            <person name="Salamov A."/>
            <person name="Ahrendt S.R."/>
            <person name="Lipzen A."/>
            <person name="Sullivan W."/>
            <person name="Andreopoulos W.B."/>
            <person name="Clum A."/>
            <person name="Lindquist E."/>
            <person name="Daum C."/>
            <person name="Ramamoorthy G.K."/>
            <person name="Gryganskyi A."/>
            <person name="Culley D."/>
            <person name="Magnuson J.K."/>
            <person name="James T.Y."/>
            <person name="O'Malley M.A."/>
            <person name="Stajich J.E."/>
            <person name="Spatafora J.W."/>
            <person name="Visel A."/>
            <person name="Grigoriev I.V."/>
        </authorList>
    </citation>
    <scope>NUCLEOTIDE SEQUENCE [LARGE SCALE GENOMIC DNA]</scope>
    <source>
        <strain evidence="6 7">62-1032</strain>
    </source>
</reference>
<dbReference type="InterPro" id="IPR055826">
    <property type="entry name" value="DUF7402"/>
</dbReference>
<comment type="caution">
    <text evidence="6">The sequence shown here is derived from an EMBL/GenBank/DDBJ whole genome shotgun (WGS) entry which is preliminary data.</text>
</comment>
<keyword evidence="7" id="KW-1185">Reference proteome</keyword>
<feature type="domain" description="DUF7402" evidence="5">
    <location>
        <begin position="539"/>
        <end position="678"/>
    </location>
</feature>
<comment type="similarity">
    <text evidence="1">Belongs to the PIGL family.</text>
</comment>
<accession>A0A1Y2FYI7</accession>
<dbReference type="Gene3D" id="3.40.50.10320">
    <property type="entry name" value="LmbE-like"/>
    <property type="match status" value="1"/>
</dbReference>
<dbReference type="GO" id="GO:0000225">
    <property type="term" value="F:N-acetylglucosaminylphosphatidylinositol deacetylase activity"/>
    <property type="evidence" value="ECO:0007669"/>
    <property type="project" value="UniProtKB-EC"/>
</dbReference>
<protein>
    <recommendedName>
        <fullName evidence="2">N-acetylglucosaminylphosphatidylinositol deacetylase</fullName>
        <ecNumber evidence="2">3.5.1.89</ecNumber>
    </recommendedName>
</protein>
<feature type="region of interest" description="Disordered" evidence="3">
    <location>
        <begin position="690"/>
        <end position="722"/>
    </location>
</feature>
<dbReference type="EC" id="3.5.1.89" evidence="2"/>
<organism evidence="6 7">
    <name type="scientific">Leucosporidium creatinivorum</name>
    <dbReference type="NCBI Taxonomy" id="106004"/>
    <lineage>
        <taxon>Eukaryota</taxon>
        <taxon>Fungi</taxon>
        <taxon>Dikarya</taxon>
        <taxon>Basidiomycota</taxon>
        <taxon>Pucciniomycotina</taxon>
        <taxon>Microbotryomycetes</taxon>
        <taxon>Leucosporidiales</taxon>
        <taxon>Leucosporidium</taxon>
    </lineage>
</organism>
<dbReference type="Proteomes" id="UP000193467">
    <property type="component" value="Unassembled WGS sequence"/>
</dbReference>
<feature type="region of interest" description="Disordered" evidence="3">
    <location>
        <begin position="873"/>
        <end position="923"/>
    </location>
</feature>
<keyword evidence="4" id="KW-0732">Signal</keyword>
<name>A0A1Y2FYI7_9BASI</name>
<dbReference type="InterPro" id="IPR008979">
    <property type="entry name" value="Galactose-bd-like_sf"/>
</dbReference>
<evidence type="ECO:0000313" key="7">
    <source>
        <dbReference type="Proteomes" id="UP000193467"/>
    </source>
</evidence>
<dbReference type="InterPro" id="IPR003737">
    <property type="entry name" value="GlcNAc_PI_deacetylase-related"/>
</dbReference>
<dbReference type="STRING" id="106004.A0A1Y2FYI7"/>
<evidence type="ECO:0000256" key="4">
    <source>
        <dbReference type="SAM" id="SignalP"/>
    </source>
</evidence>
<dbReference type="Pfam" id="PF24135">
    <property type="entry name" value="DUF7402"/>
    <property type="match status" value="4"/>
</dbReference>
<feature type="domain" description="DUF7402" evidence="5">
    <location>
        <begin position="727"/>
        <end position="866"/>
    </location>
</feature>
<evidence type="ECO:0000256" key="3">
    <source>
        <dbReference type="SAM" id="MobiDB-lite"/>
    </source>
</evidence>
<dbReference type="AlphaFoldDB" id="A0A1Y2FYI7"/>
<feature type="domain" description="DUF7402" evidence="5">
    <location>
        <begin position="926"/>
        <end position="1062"/>
    </location>
</feature>
<feature type="chain" id="PRO_5012553576" description="N-acetylglucosaminylphosphatidylinositol deacetylase" evidence="4">
    <location>
        <begin position="23"/>
        <end position="1062"/>
    </location>
</feature>
<evidence type="ECO:0000259" key="5">
    <source>
        <dbReference type="Pfam" id="PF24135"/>
    </source>
</evidence>
<evidence type="ECO:0000313" key="6">
    <source>
        <dbReference type="EMBL" id="ORY88393.1"/>
    </source>
</evidence>
<feature type="region of interest" description="Disordered" evidence="3">
    <location>
        <begin position="456"/>
        <end position="534"/>
    </location>
</feature>
<dbReference type="EMBL" id="MCGR01000010">
    <property type="protein sequence ID" value="ORY88393.1"/>
    <property type="molecule type" value="Genomic_DNA"/>
</dbReference>
<feature type="domain" description="DUF7402" evidence="5">
    <location>
        <begin position="308"/>
        <end position="443"/>
    </location>
</feature>
<proteinExistence type="inferred from homology"/>
<dbReference type="SUPFAM" id="SSF49785">
    <property type="entry name" value="Galactose-binding domain-like"/>
    <property type="match status" value="4"/>
</dbReference>
<dbReference type="OrthoDB" id="2526946at2759"/>
<evidence type="ECO:0000256" key="2">
    <source>
        <dbReference type="ARBA" id="ARBA00012176"/>
    </source>
</evidence>
<dbReference type="Pfam" id="PF02585">
    <property type="entry name" value="PIG-L"/>
    <property type="match status" value="1"/>
</dbReference>
<dbReference type="Gene3D" id="2.60.120.260">
    <property type="entry name" value="Galactose-binding domain-like"/>
    <property type="match status" value="4"/>
</dbReference>
<dbReference type="InParanoid" id="A0A1Y2FYI7"/>
<evidence type="ECO:0000256" key="1">
    <source>
        <dbReference type="ARBA" id="ARBA00006066"/>
    </source>
</evidence>
<feature type="signal peptide" evidence="4">
    <location>
        <begin position="1"/>
        <end position="22"/>
    </location>
</feature>
<dbReference type="InterPro" id="IPR024078">
    <property type="entry name" value="LmbE-like_dom_sf"/>
</dbReference>
<sequence length="1062" mass="107367">MLGATGRCCWLLLLLLVATARSQVFNCVGGSIYIVAHADDDLLFASPSLLADTRSGCTTTIILTGGDSGSGVEYAESRENGNEAAKAWMADQDDVFTEFNATFGGKVVLVRTLVGSPGVQNVYFKFPDGNMDGSGFSVTGYQSLRSLYFGNINAITSLTGVSWSLTNLRSALGQIITARQPEHIKTLDHLSDFDAGDHSDHLTTGRIASSLVATYAPSASFAGFMGYPVSNLAPTLSTTSADYQDKLSAFFEYAPYDSNECQSLQDCKDQGRGEVSWLQRQYEVTPDLRTTSTVGSSTEPVTLPPGVNVAGSAKATASSVESTLTPAKSAIDGVIGGYPGNEGAEWSSSGGGVGSWLKLTWTTPQNVSAIVLYDKPNLVDWLQAGTLTFSGGVKLPFTIATNDGTATVVAWPKNTFIVTTSVLLTATAVSPSTENVGLSEILVMGVACPGCTATKTTTTTKASSTKSSSTSTSSSKTSSLSTSSSASLSSSFSTTTSPSASPSQSSSTVSRTSASSSSSSSSTSSSTSSATGPVQTSGNLALLASASASSSGSGQGPEKAIDGFSGVKAGYREDGTGTYTQEWASAGQGVGATLTLKWPSPVTLTQLVLFDRPNLNDRVTGSTITFGGVTTSVSSLTNDGSGDTVTFASALTGDTLVFKVTSVSATTSNIGLSEIQAYFVGPGAGSITSSTLSSSSSSSSATSTPTSTTRSTSTSTSSSSAPAATGNLALLATASASSSGSGQGPEKAIDGFAGPYAGYRSDGAGTYTQEWASAGQGVGATLTLKWSSTVTLSQLVLYDRPNSNDRVTGASVTFGGSTLTIPSLTNDGTGVTVNFASPVSGDTLVFKVTSVSSSTSNVGLSEIQCFSVAGGGTGSTTTTTTQAPASSSSSSSSSPSSTSTSSSSSSTSTSASTSSASSSASASPTNLALQATASASSFSPGQEASKAIDGVINGYKEDGTGSYSNEWASDHESDGATLTLTWSSPITASTVKLFDRPNLVDQIASGTISFGGSTIPFGELTNDGSGDVFSLGGSLTGSKMVITVGTTSYYTSNVGLAEVQVW</sequence>
<feature type="compositionally biased region" description="Low complexity" evidence="3">
    <location>
        <begin position="875"/>
        <end position="923"/>
    </location>
</feature>
<gene>
    <name evidence="6" type="ORF">BCR35DRAFT_301507</name>
</gene>